<name>A0AAW5Q807_9ACTN</name>
<gene>
    <name evidence="7" type="ORF">M3D93_08025</name>
</gene>
<organism evidence="7 8">
    <name type="scientific">Dietzia cinnamea</name>
    <dbReference type="NCBI Taxonomy" id="321318"/>
    <lineage>
        <taxon>Bacteria</taxon>
        <taxon>Bacillati</taxon>
        <taxon>Actinomycetota</taxon>
        <taxon>Actinomycetes</taxon>
        <taxon>Mycobacteriales</taxon>
        <taxon>Dietziaceae</taxon>
        <taxon>Dietzia</taxon>
    </lineage>
</organism>
<dbReference type="Proteomes" id="UP001206890">
    <property type="component" value="Unassembled WGS sequence"/>
</dbReference>
<dbReference type="Gene3D" id="3.40.50.1390">
    <property type="entry name" value="Resolvase, N-terminal catalytic domain"/>
    <property type="match status" value="1"/>
</dbReference>
<dbReference type="SMART" id="SM00857">
    <property type="entry name" value="Resolvase"/>
    <property type="match status" value="1"/>
</dbReference>
<dbReference type="Gene3D" id="1.10.10.60">
    <property type="entry name" value="Homeodomain-like"/>
    <property type="match status" value="1"/>
</dbReference>
<keyword evidence="3" id="KW-0238">DNA-binding</keyword>
<dbReference type="SUPFAM" id="SSF53041">
    <property type="entry name" value="Resolvase-like"/>
    <property type="match status" value="1"/>
</dbReference>
<evidence type="ECO:0000313" key="8">
    <source>
        <dbReference type="Proteomes" id="UP001206890"/>
    </source>
</evidence>
<dbReference type="CDD" id="cd03768">
    <property type="entry name" value="SR_ResInv"/>
    <property type="match status" value="1"/>
</dbReference>
<dbReference type="EMBL" id="JALXTC010000030">
    <property type="protein sequence ID" value="MCT2117703.1"/>
    <property type="molecule type" value="Genomic_DNA"/>
</dbReference>
<dbReference type="SUPFAM" id="SSF46689">
    <property type="entry name" value="Homeodomain-like"/>
    <property type="match status" value="1"/>
</dbReference>
<dbReference type="AlphaFoldDB" id="A0AAW5Q807"/>
<dbReference type="InterPro" id="IPR006120">
    <property type="entry name" value="Resolvase_HTH_dom"/>
</dbReference>
<dbReference type="InterPro" id="IPR006119">
    <property type="entry name" value="Resolv_N"/>
</dbReference>
<protein>
    <submittedName>
        <fullName evidence="7">Recombinase family protein</fullName>
    </submittedName>
</protein>
<comment type="similarity">
    <text evidence="1">Belongs to the site-specific recombinase resolvase family.</text>
</comment>
<dbReference type="InterPro" id="IPR009057">
    <property type="entry name" value="Homeodomain-like_sf"/>
</dbReference>
<proteinExistence type="inferred from homology"/>
<dbReference type="RefSeq" id="WP_259852044.1">
    <property type="nucleotide sequence ID" value="NZ_JALXRO010000035.1"/>
</dbReference>
<dbReference type="GO" id="GO:0000150">
    <property type="term" value="F:DNA strand exchange activity"/>
    <property type="evidence" value="ECO:0007669"/>
    <property type="project" value="InterPro"/>
</dbReference>
<sequence>MAERIGTLLNRSGDGGEEVLIVSRGSVRTRFRRRDELGWNFRVESTDSENIIERKPQPKPTWKPARRASRPRGQRVAYVRVSAADQNEARQLEAVGECDRVYIEKQSARSRADRVKLEECIGYLRDGDELVVASMDRLARSLVDLKQIVGEITAKGASVEFVHERATYAAGAQDPRADLMLSLLGAFAEFERAIIRERQAEGIAIARKKGKYKGRKRVLTDEQIDKARARVEAGEGPSAIARDLGVGRSTLYRALQRHMSTTPGK</sequence>
<evidence type="ECO:0000256" key="5">
    <source>
        <dbReference type="PIRSR" id="PIRSR606118-50"/>
    </source>
</evidence>
<evidence type="ECO:0000256" key="4">
    <source>
        <dbReference type="ARBA" id="ARBA00023172"/>
    </source>
</evidence>
<feature type="domain" description="Resolvase/invertase-type recombinase catalytic" evidence="6">
    <location>
        <begin position="74"/>
        <end position="210"/>
    </location>
</feature>
<dbReference type="Pfam" id="PF02796">
    <property type="entry name" value="HTH_7"/>
    <property type="match status" value="1"/>
</dbReference>
<dbReference type="Pfam" id="PF00239">
    <property type="entry name" value="Resolvase"/>
    <property type="match status" value="1"/>
</dbReference>
<reference evidence="7" key="1">
    <citation type="submission" date="2022-04" db="EMBL/GenBank/DDBJ databases">
        <title>Human microbiome associated bacterial genomes.</title>
        <authorList>
            <person name="Sandstrom S."/>
            <person name="Salamzade R."/>
            <person name="Kalan L.R."/>
        </authorList>
    </citation>
    <scope>NUCLEOTIDE SEQUENCE</scope>
    <source>
        <strain evidence="7">P3-SID1762</strain>
    </source>
</reference>
<evidence type="ECO:0000313" key="7">
    <source>
        <dbReference type="EMBL" id="MCT2117703.1"/>
    </source>
</evidence>
<evidence type="ECO:0000259" key="6">
    <source>
        <dbReference type="PROSITE" id="PS51736"/>
    </source>
</evidence>
<feature type="active site" description="O-(5'-phospho-DNA)-serine intermediate" evidence="5">
    <location>
        <position position="82"/>
    </location>
</feature>
<dbReference type="PANTHER" id="PTHR30461">
    <property type="entry name" value="DNA-INVERTASE FROM LAMBDOID PROPHAGE"/>
    <property type="match status" value="1"/>
</dbReference>
<keyword evidence="4" id="KW-0233">DNA recombination</keyword>
<evidence type="ECO:0000256" key="3">
    <source>
        <dbReference type="ARBA" id="ARBA00023125"/>
    </source>
</evidence>
<dbReference type="InterPro" id="IPR036162">
    <property type="entry name" value="Resolvase-like_N_sf"/>
</dbReference>
<dbReference type="PANTHER" id="PTHR30461:SF26">
    <property type="entry name" value="RESOLVASE HOMOLOG YNEB"/>
    <property type="match status" value="1"/>
</dbReference>
<dbReference type="PROSITE" id="PS00398">
    <property type="entry name" value="RECOMBINASES_2"/>
    <property type="match status" value="1"/>
</dbReference>
<evidence type="ECO:0000256" key="2">
    <source>
        <dbReference type="ARBA" id="ARBA00022908"/>
    </source>
</evidence>
<dbReference type="CDD" id="cd00569">
    <property type="entry name" value="HTH_Hin_like"/>
    <property type="match status" value="1"/>
</dbReference>
<dbReference type="GO" id="GO:0015074">
    <property type="term" value="P:DNA integration"/>
    <property type="evidence" value="ECO:0007669"/>
    <property type="project" value="UniProtKB-KW"/>
</dbReference>
<evidence type="ECO:0000256" key="1">
    <source>
        <dbReference type="ARBA" id="ARBA00009913"/>
    </source>
</evidence>
<keyword evidence="2" id="KW-0229">DNA integration</keyword>
<dbReference type="InterPro" id="IPR006118">
    <property type="entry name" value="Recombinase_CS"/>
</dbReference>
<dbReference type="PROSITE" id="PS51736">
    <property type="entry name" value="RECOMBINASES_3"/>
    <property type="match status" value="1"/>
</dbReference>
<comment type="caution">
    <text evidence="7">The sequence shown here is derived from an EMBL/GenBank/DDBJ whole genome shotgun (WGS) entry which is preliminary data.</text>
</comment>
<dbReference type="InterPro" id="IPR050639">
    <property type="entry name" value="SSR_resolvase"/>
</dbReference>
<dbReference type="GO" id="GO:0003677">
    <property type="term" value="F:DNA binding"/>
    <property type="evidence" value="ECO:0007669"/>
    <property type="project" value="UniProtKB-KW"/>
</dbReference>
<accession>A0AAW5Q807</accession>